<dbReference type="Proteomes" id="UP000799757">
    <property type="component" value="Unassembled WGS sequence"/>
</dbReference>
<dbReference type="AlphaFoldDB" id="A0A6A6X9H5"/>
<feature type="compositionally biased region" description="Low complexity" evidence="1">
    <location>
        <begin position="95"/>
        <end position="108"/>
    </location>
</feature>
<evidence type="ECO:0000256" key="1">
    <source>
        <dbReference type="SAM" id="MobiDB-lite"/>
    </source>
</evidence>
<evidence type="ECO:0000313" key="3">
    <source>
        <dbReference type="Proteomes" id="UP000799757"/>
    </source>
</evidence>
<sequence>MPAGLHDDHQTDVGKHTDGQSAVACFSSDSNTCRAGTPFLESHIPFIQSYTPFLSSFFPFRPLSSGARRRTWHEPSVTNPFFDSILFTHEPSQMPPSTRNPSSTTSIPPLSPSDLQTSLSSDVQQPNDAASTSLL</sequence>
<name>A0A6A6X9H5_9PLEO</name>
<proteinExistence type="predicted"/>
<keyword evidence="3" id="KW-1185">Reference proteome</keyword>
<dbReference type="EMBL" id="MU001943">
    <property type="protein sequence ID" value="KAF2793069.1"/>
    <property type="molecule type" value="Genomic_DNA"/>
</dbReference>
<reference evidence="2" key="1">
    <citation type="journal article" date="2020" name="Stud. Mycol.">
        <title>101 Dothideomycetes genomes: a test case for predicting lifestyles and emergence of pathogens.</title>
        <authorList>
            <person name="Haridas S."/>
            <person name="Albert R."/>
            <person name="Binder M."/>
            <person name="Bloem J."/>
            <person name="Labutti K."/>
            <person name="Salamov A."/>
            <person name="Andreopoulos B."/>
            <person name="Baker S."/>
            <person name="Barry K."/>
            <person name="Bills G."/>
            <person name="Bluhm B."/>
            <person name="Cannon C."/>
            <person name="Castanera R."/>
            <person name="Culley D."/>
            <person name="Daum C."/>
            <person name="Ezra D."/>
            <person name="Gonzalez J."/>
            <person name="Henrissat B."/>
            <person name="Kuo A."/>
            <person name="Liang C."/>
            <person name="Lipzen A."/>
            <person name="Lutzoni F."/>
            <person name="Magnuson J."/>
            <person name="Mondo S."/>
            <person name="Nolan M."/>
            <person name="Ohm R."/>
            <person name="Pangilinan J."/>
            <person name="Park H.-J."/>
            <person name="Ramirez L."/>
            <person name="Alfaro M."/>
            <person name="Sun H."/>
            <person name="Tritt A."/>
            <person name="Yoshinaga Y."/>
            <person name="Zwiers L.-H."/>
            <person name="Turgeon B."/>
            <person name="Goodwin S."/>
            <person name="Spatafora J."/>
            <person name="Crous P."/>
            <person name="Grigoriev I."/>
        </authorList>
    </citation>
    <scope>NUCLEOTIDE SEQUENCE</scope>
    <source>
        <strain evidence="2">CBS 109.77</strain>
    </source>
</reference>
<gene>
    <name evidence="2" type="ORF">K505DRAFT_46182</name>
</gene>
<organism evidence="2 3">
    <name type="scientific">Melanomma pulvis-pyrius CBS 109.77</name>
    <dbReference type="NCBI Taxonomy" id="1314802"/>
    <lineage>
        <taxon>Eukaryota</taxon>
        <taxon>Fungi</taxon>
        <taxon>Dikarya</taxon>
        <taxon>Ascomycota</taxon>
        <taxon>Pezizomycotina</taxon>
        <taxon>Dothideomycetes</taxon>
        <taxon>Pleosporomycetidae</taxon>
        <taxon>Pleosporales</taxon>
        <taxon>Melanommataceae</taxon>
        <taxon>Melanomma</taxon>
    </lineage>
</organism>
<feature type="compositionally biased region" description="Polar residues" evidence="1">
    <location>
        <begin position="114"/>
        <end position="135"/>
    </location>
</feature>
<accession>A0A6A6X9H5</accession>
<evidence type="ECO:0000313" key="2">
    <source>
        <dbReference type="EMBL" id="KAF2793069.1"/>
    </source>
</evidence>
<protein>
    <submittedName>
        <fullName evidence="2">Uncharacterized protein</fullName>
    </submittedName>
</protein>
<feature type="region of interest" description="Disordered" evidence="1">
    <location>
        <begin position="87"/>
        <end position="135"/>
    </location>
</feature>